<evidence type="ECO:0000313" key="3">
    <source>
        <dbReference type="Proteomes" id="UP000694501"/>
    </source>
</evidence>
<comment type="caution">
    <text evidence="2">The sequence shown here is derived from an EMBL/GenBank/DDBJ whole genome shotgun (WGS) entry which is preliminary data.</text>
</comment>
<dbReference type="EMBL" id="JAELVF020000001">
    <property type="protein sequence ID" value="MBU7596603.1"/>
    <property type="molecule type" value="Genomic_DNA"/>
</dbReference>
<gene>
    <name evidence="2" type="ORF">JGS22_002855</name>
</gene>
<evidence type="ECO:0000313" key="2">
    <source>
        <dbReference type="EMBL" id="MBU7596603.1"/>
    </source>
</evidence>
<dbReference type="RefSeq" id="WP_211043078.1">
    <property type="nucleotide sequence ID" value="NZ_JAELVF020000001.1"/>
</dbReference>
<organism evidence="2 3">
    <name type="scientific">Streptomyces tardus</name>
    <dbReference type="NCBI Taxonomy" id="2780544"/>
    <lineage>
        <taxon>Bacteria</taxon>
        <taxon>Bacillati</taxon>
        <taxon>Actinomycetota</taxon>
        <taxon>Actinomycetes</taxon>
        <taxon>Kitasatosporales</taxon>
        <taxon>Streptomycetaceae</taxon>
        <taxon>Streptomyces</taxon>
    </lineage>
</organism>
<proteinExistence type="predicted"/>
<reference evidence="2" key="1">
    <citation type="submission" date="2021-06" db="EMBL/GenBank/DDBJ databases">
        <title>Sequencing of actinobacteria type strains.</title>
        <authorList>
            <person name="Nguyen G.-S."/>
            <person name="Wentzel A."/>
        </authorList>
    </citation>
    <scope>NUCLEOTIDE SEQUENCE</scope>
    <source>
        <strain evidence="2">P38-E01</strain>
    </source>
</reference>
<sequence length="155" mass="17622">MQTVEQRLGYEPRVSAPQKEETTVDGVSGQILDWMGVSGKRTGGRAGESTCFASGKEIDEYYTVSHIWSIYDLTEGSYRDAMENLREQLPKNGWKITEDGPANSSAKQPQIVAHHPQSEHTFFAEWQWKRPDPRNELIYISVDSRCMKKPQAEAE</sequence>
<dbReference type="Proteomes" id="UP000694501">
    <property type="component" value="Unassembled WGS sequence"/>
</dbReference>
<feature type="region of interest" description="Disordered" evidence="1">
    <location>
        <begin position="1"/>
        <end position="21"/>
    </location>
</feature>
<evidence type="ECO:0000256" key="1">
    <source>
        <dbReference type="SAM" id="MobiDB-lite"/>
    </source>
</evidence>
<name>A0A949JAQ1_9ACTN</name>
<accession>A0A949JAQ1</accession>
<dbReference type="AlphaFoldDB" id="A0A949JAQ1"/>
<keyword evidence="3" id="KW-1185">Reference proteome</keyword>
<protein>
    <submittedName>
        <fullName evidence="2">Uncharacterized protein</fullName>
    </submittedName>
</protein>